<dbReference type="EMBL" id="KN400728">
    <property type="protein sequence ID" value="KHG14029.1"/>
    <property type="molecule type" value="Genomic_DNA"/>
</dbReference>
<evidence type="ECO:0000313" key="1">
    <source>
        <dbReference type="EMBL" id="KHG14029.1"/>
    </source>
</evidence>
<proteinExistence type="predicted"/>
<dbReference type="AlphaFoldDB" id="A0A0B0NQD0"/>
<sequence>MIREVRYLTHFGQVGVSHHTIQLSIGTFEFVDNYKYGMYRLVLSMINMVTWDHDFGICCV</sequence>
<gene>
    <name evidence="1" type="ORF">F383_17439</name>
</gene>
<accession>A0A0B0NQD0</accession>
<keyword evidence="2" id="KW-1185">Reference proteome</keyword>
<evidence type="ECO:0000313" key="2">
    <source>
        <dbReference type="Proteomes" id="UP000032142"/>
    </source>
</evidence>
<organism evidence="1 2">
    <name type="scientific">Gossypium arboreum</name>
    <name type="common">Tree cotton</name>
    <name type="synonym">Gossypium nanking</name>
    <dbReference type="NCBI Taxonomy" id="29729"/>
    <lineage>
        <taxon>Eukaryota</taxon>
        <taxon>Viridiplantae</taxon>
        <taxon>Streptophyta</taxon>
        <taxon>Embryophyta</taxon>
        <taxon>Tracheophyta</taxon>
        <taxon>Spermatophyta</taxon>
        <taxon>Magnoliopsida</taxon>
        <taxon>eudicotyledons</taxon>
        <taxon>Gunneridae</taxon>
        <taxon>Pentapetalae</taxon>
        <taxon>rosids</taxon>
        <taxon>malvids</taxon>
        <taxon>Malvales</taxon>
        <taxon>Malvaceae</taxon>
        <taxon>Malvoideae</taxon>
        <taxon>Gossypium</taxon>
    </lineage>
</organism>
<dbReference type="Proteomes" id="UP000032142">
    <property type="component" value="Unassembled WGS sequence"/>
</dbReference>
<name>A0A0B0NQD0_GOSAR</name>
<protein>
    <submittedName>
        <fullName evidence="1">Uncharacterized protein</fullName>
    </submittedName>
</protein>
<reference evidence="2" key="1">
    <citation type="submission" date="2014-09" db="EMBL/GenBank/DDBJ databases">
        <authorList>
            <person name="Mudge J."/>
            <person name="Ramaraj T."/>
            <person name="Lindquist I.E."/>
            <person name="Bharti A.K."/>
            <person name="Sundararajan A."/>
            <person name="Cameron C.T."/>
            <person name="Woodward J.E."/>
            <person name="May G.D."/>
            <person name="Brubaker C."/>
            <person name="Broadhvest J."/>
            <person name="Wilkins T.A."/>
        </authorList>
    </citation>
    <scope>NUCLEOTIDE SEQUENCE</scope>
    <source>
        <strain evidence="2">cv. AKA8401</strain>
    </source>
</reference>